<dbReference type="EMBL" id="FJ472974">
    <property type="protein sequence ID" value="ACQ90246.1"/>
    <property type="molecule type" value="mRNA"/>
</dbReference>
<evidence type="ECO:0000313" key="10">
    <source>
        <dbReference type="EMBL" id="ACS12898.1"/>
    </source>
</evidence>
<protein>
    <recommendedName>
        <fullName evidence="3">Mediator of RNA polymerase II transcription subunit 29</fullName>
    </recommendedName>
    <alternativeName>
        <fullName evidence="9">Mediator complex subunit 29</fullName>
    </alternativeName>
    <alternativeName>
        <fullName evidence="8">Protein intersex</fullName>
    </alternativeName>
</protein>
<comment type="subcellular location">
    <subcellularLocation>
        <location evidence="1">Nucleus</location>
    </subcellularLocation>
</comment>
<dbReference type="PANTHER" id="PTHR28314">
    <property type="entry name" value="MEDIATOR OF RNA POLYMERASE II TRANSCRIPTION SUBUNIT 29"/>
    <property type="match status" value="1"/>
</dbReference>
<evidence type="ECO:0000256" key="2">
    <source>
        <dbReference type="ARBA" id="ARBA00009851"/>
    </source>
</evidence>
<evidence type="ECO:0000256" key="8">
    <source>
        <dbReference type="ARBA" id="ARBA00030916"/>
    </source>
</evidence>
<evidence type="ECO:0000256" key="1">
    <source>
        <dbReference type="ARBA" id="ARBA00004123"/>
    </source>
</evidence>
<dbReference type="PANTHER" id="PTHR28314:SF1">
    <property type="entry name" value="MEDIATOR OF RNA POLYMERASE II TRANSCRIPTION SUBUNIT 29"/>
    <property type="match status" value="1"/>
</dbReference>
<name>D1FXH5_MARVT</name>
<accession>D1FXH5</accession>
<keyword evidence="5" id="KW-0010">Activator</keyword>
<dbReference type="Pfam" id="PF11568">
    <property type="entry name" value="Med29"/>
    <property type="match status" value="1"/>
</dbReference>
<dbReference type="InterPro" id="IPR021018">
    <property type="entry name" value="Mediator_Med29_met"/>
</dbReference>
<organism evidence="10">
    <name type="scientific">Maruca vitrata</name>
    <name type="common">Bean pod borer moth</name>
    <dbReference type="NCBI Taxonomy" id="497515"/>
    <lineage>
        <taxon>Eukaryota</taxon>
        <taxon>Metazoa</taxon>
        <taxon>Ecdysozoa</taxon>
        <taxon>Arthropoda</taxon>
        <taxon>Hexapoda</taxon>
        <taxon>Insecta</taxon>
        <taxon>Pterygota</taxon>
        <taxon>Neoptera</taxon>
        <taxon>Endopterygota</taxon>
        <taxon>Lepidoptera</taxon>
        <taxon>Glossata</taxon>
        <taxon>Ditrysia</taxon>
        <taxon>Pyraloidea</taxon>
        <taxon>Crambidae</taxon>
        <taxon>Spilomelinae</taxon>
        <taxon>Maruca</taxon>
    </lineage>
</organism>
<dbReference type="AlphaFoldDB" id="D1FXH5"/>
<keyword evidence="7" id="KW-0539">Nucleus</keyword>
<keyword evidence="6" id="KW-0804">Transcription</keyword>
<evidence type="ECO:0000256" key="6">
    <source>
        <dbReference type="ARBA" id="ARBA00023163"/>
    </source>
</evidence>
<keyword evidence="4" id="KW-0805">Transcription regulation</keyword>
<evidence type="ECO:0000256" key="4">
    <source>
        <dbReference type="ARBA" id="ARBA00023015"/>
    </source>
</evidence>
<evidence type="ECO:0000256" key="5">
    <source>
        <dbReference type="ARBA" id="ARBA00023159"/>
    </source>
</evidence>
<evidence type="ECO:0000256" key="7">
    <source>
        <dbReference type="ARBA" id="ARBA00023242"/>
    </source>
</evidence>
<sequence>MNHNQMNMHVPMNPVGGAPNVGMQNMQMQVPGPIMQQPSPQQMQPAMPQQPQQDKMDNISKVKTIMGSLRESIPMTLKSAAQILHQNHNVDSSSQKGMDNPVPRFDKNLEEFFSLCDQMELHLRTAITCIQQAQSAAHYLPLTVNPSRLDSGPTTQETTLSYPQYLNTVRLQISYAKDIHDTLVAAAQNIVPSEPGRVARPLVRGGRARAGVSSAGPVRDSQRGLVVCSVHS</sequence>
<dbReference type="EMBL" id="FJ468396">
    <property type="protein sequence ID" value="ACS12898.1"/>
    <property type="molecule type" value="Genomic_DNA"/>
</dbReference>
<evidence type="ECO:0000256" key="9">
    <source>
        <dbReference type="ARBA" id="ARBA00031963"/>
    </source>
</evidence>
<dbReference type="GO" id="GO:0003712">
    <property type="term" value="F:transcription coregulator activity"/>
    <property type="evidence" value="ECO:0007669"/>
    <property type="project" value="TreeGrafter"/>
</dbReference>
<comment type="similarity">
    <text evidence="2">Belongs to the Mediator complex subunit 29 family.</text>
</comment>
<dbReference type="GO" id="GO:0006357">
    <property type="term" value="P:regulation of transcription by RNA polymerase II"/>
    <property type="evidence" value="ECO:0007669"/>
    <property type="project" value="TreeGrafter"/>
</dbReference>
<proteinExistence type="evidence at transcript level"/>
<evidence type="ECO:0000256" key="3">
    <source>
        <dbReference type="ARBA" id="ARBA00019684"/>
    </source>
</evidence>
<dbReference type="GO" id="GO:0016592">
    <property type="term" value="C:mediator complex"/>
    <property type="evidence" value="ECO:0007669"/>
    <property type="project" value="InterPro"/>
</dbReference>
<reference evidence="10" key="1">
    <citation type="submission" date="2008-11" db="EMBL/GenBank/DDBJ databases">
        <title>Cloning and functional characterization of the intersex homolog gene in the pest lepidopteron Maruca vitrata.</title>
        <authorList>
            <person name="Digilio F.A."/>
            <person name="Cavaliere D."/>
            <person name="Di Cara F."/>
            <person name="Polito C.L."/>
        </authorList>
    </citation>
    <scope>NUCLEOTIDE SEQUENCE</scope>
</reference>